<protein>
    <submittedName>
        <fullName evidence="2">Uncharacterized protein</fullName>
    </submittedName>
</protein>
<proteinExistence type="predicted"/>
<dbReference type="Proteomes" id="UP000600918">
    <property type="component" value="Unassembled WGS sequence"/>
</dbReference>
<reference evidence="2" key="1">
    <citation type="journal article" date="2020" name="G3 (Bethesda)">
        <title>High-Quality Assemblies for Three Invasive Social Wasps from the &lt;i&gt;Vespula&lt;/i&gt; Genus.</title>
        <authorList>
            <person name="Harrop T.W.R."/>
            <person name="Guhlin J."/>
            <person name="McLaughlin G.M."/>
            <person name="Permina E."/>
            <person name="Stockwell P."/>
            <person name="Gilligan J."/>
            <person name="Le Lec M.F."/>
            <person name="Gruber M.A.M."/>
            <person name="Quinn O."/>
            <person name="Lovegrove M."/>
            <person name="Duncan E.J."/>
            <person name="Remnant E.J."/>
            <person name="Van Eeckhoven J."/>
            <person name="Graham B."/>
            <person name="Knapp R.A."/>
            <person name="Langford K.W."/>
            <person name="Kronenberg Z."/>
            <person name="Press M.O."/>
            <person name="Eacker S.M."/>
            <person name="Wilson-Rankin E.E."/>
            <person name="Purcell J."/>
            <person name="Lester P.J."/>
            <person name="Dearden P.K."/>
        </authorList>
    </citation>
    <scope>NUCLEOTIDE SEQUENCE</scope>
    <source>
        <strain evidence="2">Volc-1</strain>
    </source>
</reference>
<name>A0A834UAD6_VESPE</name>
<organism evidence="2 3">
    <name type="scientific">Vespula pensylvanica</name>
    <name type="common">Western yellow jacket</name>
    <name type="synonym">Wasp</name>
    <dbReference type="NCBI Taxonomy" id="30213"/>
    <lineage>
        <taxon>Eukaryota</taxon>
        <taxon>Metazoa</taxon>
        <taxon>Ecdysozoa</taxon>
        <taxon>Arthropoda</taxon>
        <taxon>Hexapoda</taxon>
        <taxon>Insecta</taxon>
        <taxon>Pterygota</taxon>
        <taxon>Neoptera</taxon>
        <taxon>Endopterygota</taxon>
        <taxon>Hymenoptera</taxon>
        <taxon>Apocrita</taxon>
        <taxon>Aculeata</taxon>
        <taxon>Vespoidea</taxon>
        <taxon>Vespidae</taxon>
        <taxon>Vespinae</taxon>
        <taxon>Vespula</taxon>
    </lineage>
</organism>
<dbReference type="EMBL" id="JACSDY010000006">
    <property type="protein sequence ID" value="KAF7425605.1"/>
    <property type="molecule type" value="Genomic_DNA"/>
</dbReference>
<gene>
    <name evidence="2" type="ORF">H0235_008043</name>
</gene>
<sequence>MRSKEGTKKEAKEKEACQSGGTSRRRHSKVQTATHSLIYVVEVIARPQGNCQFMACAACTSRNEKFSHTSELLMDQYAGEELWQRKSRCVRTAQRVKPQTQLDVRKKLCNKWAKSGTDRAPALVI</sequence>
<evidence type="ECO:0000313" key="2">
    <source>
        <dbReference type="EMBL" id="KAF7425605.1"/>
    </source>
</evidence>
<feature type="compositionally biased region" description="Basic and acidic residues" evidence="1">
    <location>
        <begin position="1"/>
        <end position="16"/>
    </location>
</feature>
<feature type="region of interest" description="Disordered" evidence="1">
    <location>
        <begin position="1"/>
        <end position="30"/>
    </location>
</feature>
<dbReference type="AlphaFoldDB" id="A0A834UAD6"/>
<comment type="caution">
    <text evidence="2">The sequence shown here is derived from an EMBL/GenBank/DDBJ whole genome shotgun (WGS) entry which is preliminary data.</text>
</comment>
<keyword evidence="3" id="KW-1185">Reference proteome</keyword>
<accession>A0A834UAD6</accession>
<evidence type="ECO:0000256" key="1">
    <source>
        <dbReference type="SAM" id="MobiDB-lite"/>
    </source>
</evidence>
<evidence type="ECO:0000313" key="3">
    <source>
        <dbReference type="Proteomes" id="UP000600918"/>
    </source>
</evidence>